<evidence type="ECO:0000256" key="4">
    <source>
        <dbReference type="ARBA" id="ARBA00022729"/>
    </source>
</evidence>
<evidence type="ECO:0000256" key="5">
    <source>
        <dbReference type="ARBA" id="ARBA00022737"/>
    </source>
</evidence>
<evidence type="ECO:0000256" key="3">
    <source>
        <dbReference type="ARBA" id="ARBA00022692"/>
    </source>
</evidence>
<feature type="domain" description="Leucine-rich repeat-containing N-terminal plant-type" evidence="11">
    <location>
        <begin position="39"/>
        <end position="78"/>
    </location>
</feature>
<comment type="caution">
    <text evidence="12">The sequence shown here is derived from an EMBL/GenBank/DDBJ whole genome shotgun (WGS) entry which is preliminary data.</text>
</comment>
<dbReference type="InterPro" id="IPR001611">
    <property type="entry name" value="Leu-rich_rpt"/>
</dbReference>
<keyword evidence="7" id="KW-0472">Membrane</keyword>
<keyword evidence="5" id="KW-0677">Repeat</keyword>
<dbReference type="InterPro" id="IPR032675">
    <property type="entry name" value="LRR_dom_sf"/>
</dbReference>
<dbReference type="GO" id="GO:0016020">
    <property type="term" value="C:membrane"/>
    <property type="evidence" value="ECO:0007669"/>
    <property type="project" value="UniProtKB-SubCell"/>
</dbReference>
<protein>
    <recommendedName>
        <fullName evidence="11">Leucine-rich repeat-containing N-terminal plant-type domain-containing protein</fullName>
    </recommendedName>
</protein>
<keyword evidence="6" id="KW-1133">Transmembrane helix</keyword>
<evidence type="ECO:0000256" key="2">
    <source>
        <dbReference type="ARBA" id="ARBA00022614"/>
    </source>
</evidence>
<keyword evidence="3" id="KW-0812">Transmembrane</keyword>
<dbReference type="Pfam" id="PF00560">
    <property type="entry name" value="LRR_1"/>
    <property type="match status" value="2"/>
</dbReference>
<keyword evidence="13" id="KW-1185">Reference proteome</keyword>
<evidence type="ECO:0000256" key="8">
    <source>
        <dbReference type="ARBA" id="ARBA00023170"/>
    </source>
</evidence>
<reference evidence="12" key="1">
    <citation type="journal article" date="2022" name="Plant J.">
        <title>Strategies of tolerance reflected in two North American maple genomes.</title>
        <authorList>
            <person name="McEvoy S.L."/>
            <person name="Sezen U.U."/>
            <person name="Trouern-Trend A."/>
            <person name="McMahon S.M."/>
            <person name="Schaberg P.G."/>
            <person name="Yang J."/>
            <person name="Wegrzyn J.L."/>
            <person name="Swenson N.G."/>
        </authorList>
    </citation>
    <scope>NUCLEOTIDE SEQUENCE</scope>
    <source>
        <strain evidence="12">91603</strain>
    </source>
</reference>
<reference evidence="12" key="2">
    <citation type="submission" date="2023-02" db="EMBL/GenBank/DDBJ databases">
        <authorList>
            <person name="Swenson N.G."/>
            <person name="Wegrzyn J.L."/>
            <person name="Mcevoy S.L."/>
        </authorList>
    </citation>
    <scope>NUCLEOTIDE SEQUENCE</scope>
    <source>
        <strain evidence="12">91603</strain>
        <tissue evidence="12">Leaf</tissue>
    </source>
</reference>
<evidence type="ECO:0000259" key="11">
    <source>
        <dbReference type="Pfam" id="PF08263"/>
    </source>
</evidence>
<keyword evidence="9" id="KW-0325">Glycoprotein</keyword>
<dbReference type="InterPro" id="IPR046956">
    <property type="entry name" value="RLP23-like"/>
</dbReference>
<dbReference type="PANTHER" id="PTHR48063:SF112">
    <property type="entry name" value="RECEPTOR LIKE PROTEIN 30-LIKE"/>
    <property type="match status" value="1"/>
</dbReference>
<name>A0AAD5J6V4_ACENE</name>
<evidence type="ECO:0000256" key="9">
    <source>
        <dbReference type="ARBA" id="ARBA00023180"/>
    </source>
</evidence>
<evidence type="ECO:0000256" key="10">
    <source>
        <dbReference type="SAM" id="SignalP"/>
    </source>
</evidence>
<dbReference type="Pfam" id="PF08263">
    <property type="entry name" value="LRRNT_2"/>
    <property type="match status" value="1"/>
</dbReference>
<dbReference type="InterPro" id="IPR013210">
    <property type="entry name" value="LRR_N_plant-typ"/>
</dbReference>
<evidence type="ECO:0000256" key="1">
    <source>
        <dbReference type="ARBA" id="ARBA00004479"/>
    </source>
</evidence>
<proteinExistence type="predicted"/>
<feature type="signal peptide" evidence="10">
    <location>
        <begin position="1"/>
        <end position="31"/>
    </location>
</feature>
<keyword evidence="8" id="KW-0675">Receptor</keyword>
<evidence type="ECO:0000313" key="13">
    <source>
        <dbReference type="Proteomes" id="UP001064489"/>
    </source>
</evidence>
<feature type="chain" id="PRO_5042051186" description="Leucine-rich repeat-containing N-terminal plant-type domain-containing protein" evidence="10">
    <location>
        <begin position="32"/>
        <end position="242"/>
    </location>
</feature>
<dbReference type="Proteomes" id="UP001064489">
    <property type="component" value="Chromosome 3"/>
</dbReference>
<keyword evidence="4 10" id="KW-0732">Signal</keyword>
<dbReference type="EMBL" id="JAJSOW010000100">
    <property type="protein sequence ID" value="KAI9186487.1"/>
    <property type="molecule type" value="Genomic_DNA"/>
</dbReference>
<evidence type="ECO:0000256" key="6">
    <source>
        <dbReference type="ARBA" id="ARBA00022989"/>
    </source>
</evidence>
<gene>
    <name evidence="12" type="ORF">LWI28_017764</name>
</gene>
<accession>A0AAD5J6V4</accession>
<evidence type="ECO:0000313" key="12">
    <source>
        <dbReference type="EMBL" id="KAI9186487.1"/>
    </source>
</evidence>
<dbReference type="Gene3D" id="3.80.10.10">
    <property type="entry name" value="Ribonuclease Inhibitor"/>
    <property type="match status" value="1"/>
</dbReference>
<dbReference type="SUPFAM" id="SSF52058">
    <property type="entry name" value="L domain-like"/>
    <property type="match status" value="1"/>
</dbReference>
<evidence type="ECO:0000256" key="7">
    <source>
        <dbReference type="ARBA" id="ARBA00023136"/>
    </source>
</evidence>
<dbReference type="PANTHER" id="PTHR48063">
    <property type="entry name" value="LRR RECEPTOR-LIKE KINASE"/>
    <property type="match status" value="1"/>
</dbReference>
<organism evidence="12 13">
    <name type="scientific">Acer negundo</name>
    <name type="common">Box elder</name>
    <dbReference type="NCBI Taxonomy" id="4023"/>
    <lineage>
        <taxon>Eukaryota</taxon>
        <taxon>Viridiplantae</taxon>
        <taxon>Streptophyta</taxon>
        <taxon>Embryophyta</taxon>
        <taxon>Tracheophyta</taxon>
        <taxon>Spermatophyta</taxon>
        <taxon>Magnoliopsida</taxon>
        <taxon>eudicotyledons</taxon>
        <taxon>Gunneridae</taxon>
        <taxon>Pentapetalae</taxon>
        <taxon>rosids</taxon>
        <taxon>malvids</taxon>
        <taxon>Sapindales</taxon>
        <taxon>Sapindaceae</taxon>
        <taxon>Hippocastanoideae</taxon>
        <taxon>Acereae</taxon>
        <taxon>Acer</taxon>
    </lineage>
</organism>
<dbReference type="AlphaFoldDB" id="A0AAD5J6V4"/>
<dbReference type="FunFam" id="3.80.10.10:FF:000400">
    <property type="entry name" value="Nuclear pore complex protein NUP107"/>
    <property type="match status" value="1"/>
</dbReference>
<sequence length="242" mass="27126">MKSITTSFFTVALVFLELLVVATINFSFCNGSSHVGCVQSERKALLSFKQDLSYDPSNRLASWVGYGDCCRWAGVVCDNFTGHVIKLHLRNPHLEYVIHHEEATSYATRVAEYEAYKRSMLGGKINPSLLDLNHLIYLDLSGNHFEGHDIPQFLGSIENLRYLNLSNAGFSGMIPQQLGNLSNLQYLDLNFKVRSINDITVENLFWLAGLSLLEHLDLSGVNLSKASDHWLPMTNTLSSLKV</sequence>
<comment type="subcellular location">
    <subcellularLocation>
        <location evidence="1">Membrane</location>
        <topology evidence="1">Single-pass type I membrane protein</topology>
    </subcellularLocation>
</comment>
<keyword evidence="2" id="KW-0433">Leucine-rich repeat</keyword>